<sequence length="239" mass="27667">MSGNNNQTTWLEDMFKDGQCVITVIREGETKVAVCEKDQSCDPKDLDGLDWKTLPQDDPEDEDPPASGSGVYKEPFKEVVYSRLQYHIGFYFIKDLHDMKKANSYSEKFISNGVPFSRVILSARIQVVEKRDEDDDHYRLAVHDGTASILCVVNLPTKAPKTFKYRDVVFGLENNREVPIYFDKSSVGRYVKIIGHLKEFLGKKFIYCYNIRWVTVEFHKKFAEHIAASYVYKKNFATY</sequence>
<dbReference type="GeneID" id="115891438"/>
<dbReference type="SUPFAM" id="SSF50249">
    <property type="entry name" value="Nucleic acid-binding proteins"/>
    <property type="match status" value="1"/>
</dbReference>
<dbReference type="KEGG" id="soy:115891438"/>
<organism evidence="2 4">
    <name type="scientific">Sitophilus oryzae</name>
    <name type="common">Rice weevil</name>
    <name type="synonym">Curculio oryzae</name>
    <dbReference type="NCBI Taxonomy" id="7048"/>
    <lineage>
        <taxon>Eukaryota</taxon>
        <taxon>Metazoa</taxon>
        <taxon>Ecdysozoa</taxon>
        <taxon>Arthropoda</taxon>
        <taxon>Hexapoda</taxon>
        <taxon>Insecta</taxon>
        <taxon>Pterygota</taxon>
        <taxon>Neoptera</taxon>
        <taxon>Endopterygota</taxon>
        <taxon>Coleoptera</taxon>
        <taxon>Polyphaga</taxon>
        <taxon>Cucujiformia</taxon>
        <taxon>Curculionidae</taxon>
        <taxon>Dryophthorinae</taxon>
        <taxon>Sitophilus</taxon>
    </lineage>
</organism>
<evidence type="ECO:0000313" key="2">
    <source>
        <dbReference type="Proteomes" id="UP000504635"/>
    </source>
</evidence>
<gene>
    <name evidence="3 4 5" type="primary">LOC115891438</name>
</gene>
<dbReference type="OrthoDB" id="6772813at2759"/>
<dbReference type="AlphaFoldDB" id="A0A6J2YWX7"/>
<proteinExistence type="predicted"/>
<dbReference type="RefSeq" id="XP_030767748.1">
    <property type="nucleotide sequence ID" value="XM_030911888.1"/>
</dbReference>
<dbReference type="Gene3D" id="2.40.50.140">
    <property type="entry name" value="Nucleic acid-binding proteins"/>
    <property type="match status" value="1"/>
</dbReference>
<evidence type="ECO:0000313" key="5">
    <source>
        <dbReference type="RefSeq" id="XP_030767750.1"/>
    </source>
</evidence>
<evidence type="ECO:0000313" key="4">
    <source>
        <dbReference type="RefSeq" id="XP_030767749.1"/>
    </source>
</evidence>
<accession>A0A6J2YWX7</accession>
<feature type="region of interest" description="Disordered" evidence="1">
    <location>
        <begin position="46"/>
        <end position="71"/>
    </location>
</feature>
<evidence type="ECO:0000313" key="3">
    <source>
        <dbReference type="RefSeq" id="XP_030767748.1"/>
    </source>
</evidence>
<dbReference type="Proteomes" id="UP000504635">
    <property type="component" value="Unplaced"/>
</dbReference>
<name>A0A6J2YWX7_SITOR</name>
<dbReference type="InterPro" id="IPR012340">
    <property type="entry name" value="NA-bd_OB-fold"/>
</dbReference>
<protein>
    <submittedName>
        <fullName evidence="3 4">Uncharacterized protein LOC115891438</fullName>
    </submittedName>
</protein>
<dbReference type="RefSeq" id="XP_030767750.1">
    <property type="nucleotide sequence ID" value="XM_030911890.1"/>
</dbReference>
<dbReference type="RefSeq" id="XP_030767749.1">
    <property type="nucleotide sequence ID" value="XM_030911889.1"/>
</dbReference>
<reference evidence="3 4" key="1">
    <citation type="submission" date="2025-04" db="UniProtKB">
        <authorList>
            <consortium name="RefSeq"/>
        </authorList>
    </citation>
    <scope>IDENTIFICATION</scope>
    <source>
        <tissue evidence="3 4">Gonads</tissue>
    </source>
</reference>
<evidence type="ECO:0000256" key="1">
    <source>
        <dbReference type="SAM" id="MobiDB-lite"/>
    </source>
</evidence>
<keyword evidence="2" id="KW-1185">Reference proteome</keyword>